<feature type="chain" id="PRO_5034349967" evidence="1">
    <location>
        <begin position="24"/>
        <end position="63"/>
    </location>
</feature>
<sequence>MQFSAKAFFIATFAAAFATVAMASPAPQQGANCREVFFPDQCAANEVLCDGAGSIEICCTSCF</sequence>
<feature type="signal peptide" evidence="1">
    <location>
        <begin position="1"/>
        <end position="23"/>
    </location>
</feature>
<organism evidence="2 3">
    <name type="scientific">Tetrapyrgos nigripes</name>
    <dbReference type="NCBI Taxonomy" id="182062"/>
    <lineage>
        <taxon>Eukaryota</taxon>
        <taxon>Fungi</taxon>
        <taxon>Dikarya</taxon>
        <taxon>Basidiomycota</taxon>
        <taxon>Agaricomycotina</taxon>
        <taxon>Agaricomycetes</taxon>
        <taxon>Agaricomycetidae</taxon>
        <taxon>Agaricales</taxon>
        <taxon>Marasmiineae</taxon>
        <taxon>Marasmiaceae</taxon>
        <taxon>Tetrapyrgos</taxon>
    </lineage>
</organism>
<keyword evidence="1" id="KW-0732">Signal</keyword>
<reference evidence="2 3" key="1">
    <citation type="journal article" date="2020" name="ISME J.">
        <title>Uncovering the hidden diversity of litter-decomposition mechanisms in mushroom-forming fungi.</title>
        <authorList>
            <person name="Floudas D."/>
            <person name="Bentzer J."/>
            <person name="Ahren D."/>
            <person name="Johansson T."/>
            <person name="Persson P."/>
            <person name="Tunlid A."/>
        </authorList>
    </citation>
    <scope>NUCLEOTIDE SEQUENCE [LARGE SCALE GENOMIC DNA]</scope>
    <source>
        <strain evidence="2 3">CBS 291.85</strain>
    </source>
</reference>
<dbReference type="EMBL" id="JAACJM010000029">
    <property type="protein sequence ID" value="KAF5365080.1"/>
    <property type="molecule type" value="Genomic_DNA"/>
</dbReference>
<name>A0A8H5GHZ0_9AGAR</name>
<gene>
    <name evidence="2" type="ORF">D9758_010982</name>
</gene>
<evidence type="ECO:0000313" key="2">
    <source>
        <dbReference type="EMBL" id="KAF5365080.1"/>
    </source>
</evidence>
<comment type="caution">
    <text evidence="2">The sequence shown here is derived from an EMBL/GenBank/DDBJ whole genome shotgun (WGS) entry which is preliminary data.</text>
</comment>
<protein>
    <submittedName>
        <fullName evidence="2">Uncharacterized protein</fullName>
    </submittedName>
</protein>
<dbReference type="AlphaFoldDB" id="A0A8H5GHZ0"/>
<evidence type="ECO:0000256" key="1">
    <source>
        <dbReference type="SAM" id="SignalP"/>
    </source>
</evidence>
<keyword evidence="3" id="KW-1185">Reference proteome</keyword>
<evidence type="ECO:0000313" key="3">
    <source>
        <dbReference type="Proteomes" id="UP000559256"/>
    </source>
</evidence>
<proteinExistence type="predicted"/>
<dbReference type="Proteomes" id="UP000559256">
    <property type="component" value="Unassembled WGS sequence"/>
</dbReference>
<dbReference type="OrthoDB" id="3009117at2759"/>
<accession>A0A8H5GHZ0</accession>